<dbReference type="GO" id="GO:0000136">
    <property type="term" value="C:mannan polymerase complex"/>
    <property type="evidence" value="ECO:0007669"/>
    <property type="project" value="TreeGrafter"/>
</dbReference>
<dbReference type="PANTHER" id="PTHR31306:SF10">
    <property type="entry name" value="ALPHA-1,6-MANNOSYLTRANSFERASE MNN11-RELATED"/>
    <property type="match status" value="1"/>
</dbReference>
<sequence length="324" mass="37251">MPGTQFPYPRKSSTPTAYTPQRSIPLHQRRNIKNVATYIVGGFTLLFFVIWLLGGGSPKGPRIPLGTPEVVIVTPLDPNLSQSMVDKIQENRKDYAARHGYATFFPNTTDYDLMPSVPLTWSKLPSMRHALTLWPEAAWLWHLSSEALIMSPGEPLRNKLLDPQTLESLMIVDKPVVPPDSVIKTFSHIRGERVDFILTQDQEGLSVGSFLVRNGEWAKFFLDAWFDPLYRSYNFQKAEEHALEHIVQWHGTILAKLALVPQRIFNSYIPEPDMRNTYTDGQYQQGDFIANFRGCQKDPTRSCDEEMAPLMSRWRELRDSQWKR</sequence>
<dbReference type="InterPro" id="IPR008630">
    <property type="entry name" value="Glyco_trans_34"/>
</dbReference>
<protein>
    <submittedName>
        <fullName evidence="6">Alpha-1,6-mannosyltransferase mnn11</fullName>
    </submittedName>
</protein>
<dbReference type="GO" id="GO:0000009">
    <property type="term" value="F:alpha-1,6-mannosyltransferase activity"/>
    <property type="evidence" value="ECO:0007669"/>
    <property type="project" value="TreeGrafter"/>
</dbReference>
<dbReference type="Pfam" id="PF05637">
    <property type="entry name" value="Glyco_transf_34"/>
    <property type="match status" value="1"/>
</dbReference>
<keyword evidence="5" id="KW-0812">Transmembrane</keyword>
<evidence type="ECO:0000256" key="4">
    <source>
        <dbReference type="SAM" id="MobiDB-lite"/>
    </source>
</evidence>
<keyword evidence="5" id="KW-0472">Membrane</keyword>
<comment type="caution">
    <text evidence="6">The sequence shown here is derived from an EMBL/GenBank/DDBJ whole genome shotgun (WGS) entry which is preliminary data.</text>
</comment>
<reference evidence="6 7" key="1">
    <citation type="submission" date="2023-08" db="EMBL/GenBank/DDBJ databases">
        <title>Black Yeasts Isolated from many extreme environments.</title>
        <authorList>
            <person name="Coleine C."/>
            <person name="Stajich J.E."/>
            <person name="Selbmann L."/>
        </authorList>
    </citation>
    <scope>NUCLEOTIDE SEQUENCE [LARGE SCALE GENOMIC DNA]</scope>
    <source>
        <strain evidence="6 7">CCFEE 5935</strain>
    </source>
</reference>
<evidence type="ECO:0000256" key="3">
    <source>
        <dbReference type="ARBA" id="ARBA00022679"/>
    </source>
</evidence>
<keyword evidence="2" id="KW-0328">Glycosyltransferase</keyword>
<keyword evidence="3" id="KW-0808">Transferase</keyword>
<dbReference type="FunFam" id="3.90.550.10:FF:000149">
    <property type="entry name" value="Alpha-1,6-mannosyltransferase subunit"/>
    <property type="match status" value="1"/>
</dbReference>
<accession>A0AAV9PNK3</accession>
<organism evidence="6 7">
    <name type="scientific">Saxophila tyrrhenica</name>
    <dbReference type="NCBI Taxonomy" id="1690608"/>
    <lineage>
        <taxon>Eukaryota</taxon>
        <taxon>Fungi</taxon>
        <taxon>Dikarya</taxon>
        <taxon>Ascomycota</taxon>
        <taxon>Pezizomycotina</taxon>
        <taxon>Dothideomycetes</taxon>
        <taxon>Dothideomycetidae</taxon>
        <taxon>Mycosphaerellales</taxon>
        <taxon>Extremaceae</taxon>
        <taxon>Saxophila</taxon>
    </lineage>
</organism>
<dbReference type="EMBL" id="JAVRRT010000001">
    <property type="protein sequence ID" value="KAK5174888.1"/>
    <property type="molecule type" value="Genomic_DNA"/>
</dbReference>
<keyword evidence="5" id="KW-1133">Transmembrane helix</keyword>
<dbReference type="PANTHER" id="PTHR31306">
    <property type="entry name" value="ALPHA-1,6-MANNOSYLTRANSFERASE MNN11-RELATED"/>
    <property type="match status" value="1"/>
</dbReference>
<feature type="compositionally biased region" description="Polar residues" evidence="4">
    <location>
        <begin position="11"/>
        <end position="21"/>
    </location>
</feature>
<gene>
    <name evidence="6" type="primary">MNN11</name>
    <name evidence="6" type="ORF">LTR77_000024</name>
</gene>
<feature type="transmembrane region" description="Helical" evidence="5">
    <location>
        <begin position="35"/>
        <end position="54"/>
    </location>
</feature>
<dbReference type="GO" id="GO:0006487">
    <property type="term" value="P:protein N-linked glycosylation"/>
    <property type="evidence" value="ECO:0007669"/>
    <property type="project" value="TreeGrafter"/>
</dbReference>
<dbReference type="InterPro" id="IPR029044">
    <property type="entry name" value="Nucleotide-diphossugar_trans"/>
</dbReference>
<dbReference type="AlphaFoldDB" id="A0AAV9PNK3"/>
<evidence type="ECO:0000256" key="5">
    <source>
        <dbReference type="SAM" id="Phobius"/>
    </source>
</evidence>
<evidence type="ECO:0000256" key="2">
    <source>
        <dbReference type="ARBA" id="ARBA00022676"/>
    </source>
</evidence>
<keyword evidence="7" id="KW-1185">Reference proteome</keyword>
<dbReference type="Proteomes" id="UP001337655">
    <property type="component" value="Unassembled WGS sequence"/>
</dbReference>
<evidence type="ECO:0000313" key="7">
    <source>
        <dbReference type="Proteomes" id="UP001337655"/>
    </source>
</evidence>
<dbReference type="RefSeq" id="XP_064663526.1">
    <property type="nucleotide sequence ID" value="XM_064797292.1"/>
</dbReference>
<name>A0AAV9PNK3_9PEZI</name>
<dbReference type="GeneID" id="89921376"/>
<evidence type="ECO:0000256" key="1">
    <source>
        <dbReference type="ARBA" id="ARBA00005664"/>
    </source>
</evidence>
<dbReference type="Gene3D" id="3.90.550.10">
    <property type="entry name" value="Spore Coat Polysaccharide Biosynthesis Protein SpsA, Chain A"/>
    <property type="match status" value="1"/>
</dbReference>
<comment type="similarity">
    <text evidence="1">Belongs to the glycosyltransferase 34 family.</text>
</comment>
<feature type="region of interest" description="Disordered" evidence="4">
    <location>
        <begin position="1"/>
        <end position="21"/>
    </location>
</feature>
<proteinExistence type="inferred from homology"/>
<evidence type="ECO:0000313" key="6">
    <source>
        <dbReference type="EMBL" id="KAK5174888.1"/>
    </source>
</evidence>